<dbReference type="Gene3D" id="1.10.10.10">
    <property type="entry name" value="Winged helix-like DNA-binding domain superfamily/Winged helix DNA-binding domain"/>
    <property type="match status" value="1"/>
</dbReference>
<keyword evidence="5" id="KW-0132">Cell division</keyword>
<evidence type="ECO:0000256" key="19">
    <source>
        <dbReference type="SAM" id="MobiDB-lite"/>
    </source>
</evidence>
<comment type="subcellular location">
    <subcellularLocation>
        <location evidence="1">Cytoplasm</location>
        <location evidence="1">Cytoskeleton</location>
        <location evidence="1">Microtubule organizing center</location>
        <location evidence="1">Centrosome</location>
        <location evidence="1">Centriole</location>
    </subcellularLocation>
    <subcellularLocation>
        <location evidence="17">Nucleus</location>
    </subcellularLocation>
</comment>
<dbReference type="InterPro" id="IPR001611">
    <property type="entry name" value="Leu-rich_rpt"/>
</dbReference>
<feature type="coiled-coil region" evidence="18">
    <location>
        <begin position="819"/>
        <end position="863"/>
    </location>
</feature>
<dbReference type="InterPro" id="IPR036390">
    <property type="entry name" value="WH_DNA-bd_sf"/>
</dbReference>
<protein>
    <recommendedName>
        <fullName evidence="16">Leucine-rich repeat and coiled-coil domain-containing protein 1</fullName>
    </recommendedName>
</protein>
<dbReference type="FunFam" id="3.80.10.10:FF:000171">
    <property type="entry name" value="Leucine rich repeat and coiled-coil centrosomal protein 1"/>
    <property type="match status" value="1"/>
</dbReference>
<dbReference type="GO" id="GO:0005634">
    <property type="term" value="C:nucleus"/>
    <property type="evidence" value="ECO:0007669"/>
    <property type="project" value="UniProtKB-SubCell"/>
</dbReference>
<dbReference type="Gene3D" id="6.10.250.540">
    <property type="match status" value="1"/>
</dbReference>
<feature type="coiled-coil region" evidence="18">
    <location>
        <begin position="1142"/>
        <end position="1169"/>
    </location>
</feature>
<evidence type="ECO:0000256" key="18">
    <source>
        <dbReference type="SAM" id="Coils"/>
    </source>
</evidence>
<keyword evidence="3" id="KW-0963">Cytoplasm</keyword>
<keyword evidence="6" id="KW-0677">Repeat</keyword>
<keyword evidence="11 17" id="KW-0804">Transcription</keyword>
<feature type="region of interest" description="Disordered" evidence="19">
    <location>
        <begin position="1"/>
        <end position="24"/>
    </location>
</feature>
<feature type="domain" description="E2F/DP family winged-helix DNA-binding" evidence="20">
    <location>
        <begin position="1056"/>
        <end position="1135"/>
    </location>
</feature>
<keyword evidence="13" id="KW-0131">Cell cycle</keyword>
<feature type="region of interest" description="Disordered" evidence="19">
    <location>
        <begin position="1315"/>
        <end position="1374"/>
    </location>
</feature>
<comment type="similarity">
    <text evidence="15">Belongs to the LRRCC1 family.</text>
</comment>
<dbReference type="GO" id="GO:0003677">
    <property type="term" value="F:DNA binding"/>
    <property type="evidence" value="ECO:0007669"/>
    <property type="project" value="UniProtKB-KW"/>
</dbReference>
<dbReference type="SUPFAM" id="SSF52058">
    <property type="entry name" value="L domain-like"/>
    <property type="match status" value="1"/>
</dbReference>
<dbReference type="Pfam" id="PF16421">
    <property type="entry name" value="E2F_CC-MB"/>
    <property type="match status" value="1"/>
</dbReference>
<evidence type="ECO:0000259" key="20">
    <source>
        <dbReference type="SMART" id="SM01372"/>
    </source>
</evidence>
<dbReference type="CDD" id="cd14660">
    <property type="entry name" value="E2F_DD"/>
    <property type="match status" value="1"/>
</dbReference>
<keyword evidence="4" id="KW-0433">Leucine-rich repeat</keyword>
<evidence type="ECO:0000256" key="8">
    <source>
        <dbReference type="ARBA" id="ARBA00023015"/>
    </source>
</evidence>
<comment type="similarity">
    <text evidence="2 17">Belongs to the E2F/DP family.</text>
</comment>
<dbReference type="EMBL" id="KE164263">
    <property type="protein sequence ID" value="EPQ16505.1"/>
    <property type="molecule type" value="Genomic_DNA"/>
</dbReference>
<keyword evidence="22" id="KW-1185">Reference proteome</keyword>
<dbReference type="PANTHER" id="PTHR15454:SF34">
    <property type="entry name" value="LEUCINE-RICH REPEAT AND COILED-COIL DOMAIN-CONTAINING PROTEIN 1"/>
    <property type="match status" value="1"/>
</dbReference>
<comment type="function">
    <text evidence="14">Required for the organization of the mitotic spindle. Maintains the structural integrity of centrosomes during mitosis.</text>
</comment>
<evidence type="ECO:0000256" key="9">
    <source>
        <dbReference type="ARBA" id="ARBA00023054"/>
    </source>
</evidence>
<dbReference type="Pfam" id="PF12799">
    <property type="entry name" value="LRR_4"/>
    <property type="match status" value="1"/>
</dbReference>
<sequence>MKPCPQLQAGVSSQSPEHHHLKLEPTQPTTELLPEHVQVTPFCPVPLHTGPQAAASVVLLALSWAGPEPSSLDARRITKILCHKYQRYLSPAVAIKSRVLRVKPNQDISELSLDSTLHAINLHCNNISKIEAIDHVWNLQHLDLSSNQISQIEGLSTLTKLRTLNLSSNLITKIEGLEALINLTRLNLSYNHINDLSGLMPLHGIKHKLRYIDLHSNCIDSIHHLLQCMVGLHFLTNLVLEKNGEDNPVCRVPGYQAIMLQTLPQLRILDCKNIFGEPVDLSQINSSSLQCFEGLLDNLVSSDSPLNISEDEIADGLPVVTAPTGDDMAPLDPFASPPTDTGLPSFMSVCPPSEPEKDNHDSDFQNEMKLQKLDDQFLQLLNETSSSLIDNVPEKDLILKRDMDITSESDYGGNRKECNRKVPRRSKIPYYSKTIQTIKHYNKNSNTSISYSRKMKQPFFKDLYICSSLANCSQLEEVEEPRTELMQVNISCPEDTYRILVEQLDQEREKRWKAEQAEKKLMDYIDELHKHANEKKDIHSLALLTTDRLKEIIFKERNSKVQLEVMVHKLQNEIKKLTIELIKARDQQEDHIRHLRALERALEKMERQKGQQQTAQMRLIEEVELKAAAADREINLLRTSLQQEKEQMRLIEEVELKAAAADREINLLRTSLQQEKEQVQQLHELLALKEQEHRKELETRAFFSDAEFQEAIAKEVAKEEAKHEQEIKGYQEKIDTLNHQYLDLENEFRIALTLEARRFKDVKDGFESVATELAKSKNALVWAQRKENESSSLIKDLACMVKEQKTKLAEVSKLKHETATNMQNQISTLELLIEDDKQKSIQIELLKHEKVQLIAELAAKESLIYGLRTERKVWGQELAQQGSCLAQDRGKLEAQIESLCKENESLRKTNEQDSDTLRIKCKIIEDQTETIGKLKACLQEREEQIKILQENICEIQKCTQEQLDEKSSQLDDIIEKLERHNERKAKLKQQLQVKELELEEIRKAYSMLNQKWHDKGELLSNLEMQVKEVKEKFENKERKLKAERDKSVELRKDAVEKLYCMDDAFKKQVEAIVEAHHAEIIHLENEKQKYIDSANLKAADTLAVRQKRRIYDITNVLEGIDLIEKKSKNSIQWKGVGAGCNTKEVLERLRDLRAEVEDLDLKERELDQQKSWLQQSIRNVMDDAINSRYPFHGCTSHPAAEAEDFGFSPLTVCGSPAGIQSWCLFRPLVYSWKCLELDANVFLNSCTFSYMTHEDICNCFHGDTLLAIQAPAGTQLEVPLPEMGQNGQKKYQINLKSHSGPIHVLLINKESSSSQPVVFPVPPPDDLTQPPSQPSTPRTPHKPSPTPPSPPGPPASERSPGLQHIPATDSASGSVTGDLIDELMSSDVFPLLRLSPTPADDYNFNLDDSEGVCDLFDVQILNY</sequence>
<dbReference type="SUPFAM" id="SSF144074">
    <property type="entry name" value="E2F-DP heterodimerization region"/>
    <property type="match status" value="2"/>
</dbReference>
<feature type="region of interest" description="Disordered" evidence="19">
    <location>
        <begin position="333"/>
        <end position="362"/>
    </location>
</feature>
<evidence type="ECO:0000313" key="22">
    <source>
        <dbReference type="Proteomes" id="UP000052978"/>
    </source>
</evidence>
<dbReference type="InterPro" id="IPR036388">
    <property type="entry name" value="WH-like_DNA-bd_sf"/>
</dbReference>
<evidence type="ECO:0000256" key="14">
    <source>
        <dbReference type="ARBA" id="ARBA00054059"/>
    </source>
</evidence>
<dbReference type="InterPro" id="IPR003316">
    <property type="entry name" value="E2F_WHTH_DNA-bd_dom"/>
</dbReference>
<evidence type="ECO:0000256" key="7">
    <source>
        <dbReference type="ARBA" id="ARBA00022776"/>
    </source>
</evidence>
<dbReference type="GO" id="GO:0046983">
    <property type="term" value="F:protein dimerization activity"/>
    <property type="evidence" value="ECO:0007669"/>
    <property type="project" value="InterPro"/>
</dbReference>
<keyword evidence="8 17" id="KW-0805">Transcription regulation</keyword>
<dbReference type="Pfam" id="PF02319">
    <property type="entry name" value="WHD_E2F_TDP"/>
    <property type="match status" value="1"/>
</dbReference>
<keyword evidence="7" id="KW-0498">Mitosis</keyword>
<evidence type="ECO:0000256" key="13">
    <source>
        <dbReference type="ARBA" id="ARBA00023306"/>
    </source>
</evidence>
<dbReference type="InterPro" id="IPR037241">
    <property type="entry name" value="E2F-DP_heterodim"/>
</dbReference>
<evidence type="ECO:0000256" key="4">
    <source>
        <dbReference type="ARBA" id="ARBA00022614"/>
    </source>
</evidence>
<evidence type="ECO:0000313" key="21">
    <source>
        <dbReference type="EMBL" id="EPQ16505.1"/>
    </source>
</evidence>
<accession>S7NIW7</accession>
<dbReference type="SUPFAM" id="SSF46785">
    <property type="entry name" value="Winged helix' DNA-binding domain"/>
    <property type="match status" value="1"/>
</dbReference>
<organism evidence="21 22">
    <name type="scientific">Myotis brandtii</name>
    <name type="common">Brandt's bat</name>
    <dbReference type="NCBI Taxonomy" id="109478"/>
    <lineage>
        <taxon>Eukaryota</taxon>
        <taxon>Metazoa</taxon>
        <taxon>Chordata</taxon>
        <taxon>Craniata</taxon>
        <taxon>Vertebrata</taxon>
        <taxon>Euteleostomi</taxon>
        <taxon>Mammalia</taxon>
        <taxon>Eutheria</taxon>
        <taxon>Laurasiatheria</taxon>
        <taxon>Chiroptera</taxon>
        <taxon>Yangochiroptera</taxon>
        <taxon>Vespertilionidae</taxon>
        <taxon>Myotis</taxon>
    </lineage>
</organism>
<keyword evidence="17" id="KW-0539">Nucleus</keyword>
<evidence type="ECO:0000256" key="5">
    <source>
        <dbReference type="ARBA" id="ARBA00022618"/>
    </source>
</evidence>
<evidence type="ECO:0000256" key="17">
    <source>
        <dbReference type="RuleBase" id="RU003796"/>
    </source>
</evidence>
<dbReference type="GO" id="GO:0051301">
    <property type="term" value="P:cell division"/>
    <property type="evidence" value="ECO:0007669"/>
    <property type="project" value="UniProtKB-KW"/>
</dbReference>
<dbReference type="InterPro" id="IPR032675">
    <property type="entry name" value="LRR_dom_sf"/>
</dbReference>
<dbReference type="GO" id="GO:0005667">
    <property type="term" value="C:transcription regulator complex"/>
    <property type="evidence" value="ECO:0007669"/>
    <property type="project" value="InterPro"/>
</dbReference>
<keyword evidence="10 17" id="KW-0238">DNA-binding</keyword>
<dbReference type="GO" id="GO:0005814">
    <property type="term" value="C:centriole"/>
    <property type="evidence" value="ECO:0007669"/>
    <property type="project" value="UniProtKB-SubCell"/>
</dbReference>
<dbReference type="PANTHER" id="PTHR15454">
    <property type="entry name" value="NISCHARIN RELATED"/>
    <property type="match status" value="1"/>
</dbReference>
<evidence type="ECO:0000256" key="11">
    <source>
        <dbReference type="ARBA" id="ARBA00023163"/>
    </source>
</evidence>
<feature type="compositionally biased region" description="Pro residues" evidence="19">
    <location>
        <begin position="1342"/>
        <end position="1354"/>
    </location>
</feature>
<evidence type="ECO:0000256" key="10">
    <source>
        <dbReference type="ARBA" id="ARBA00023125"/>
    </source>
</evidence>
<feature type="coiled-coil region" evidence="18">
    <location>
        <begin position="560"/>
        <end position="747"/>
    </location>
</feature>
<dbReference type="GO" id="GO:0005813">
    <property type="term" value="C:centrosome"/>
    <property type="evidence" value="ECO:0007669"/>
    <property type="project" value="TreeGrafter"/>
</dbReference>
<dbReference type="InterPro" id="IPR032198">
    <property type="entry name" value="E2F_CC-MB"/>
</dbReference>
<evidence type="ECO:0000256" key="6">
    <source>
        <dbReference type="ARBA" id="ARBA00022737"/>
    </source>
</evidence>
<keyword evidence="9 18" id="KW-0175">Coiled coil</keyword>
<dbReference type="PROSITE" id="PS51450">
    <property type="entry name" value="LRR"/>
    <property type="match status" value="4"/>
</dbReference>
<evidence type="ECO:0000256" key="12">
    <source>
        <dbReference type="ARBA" id="ARBA00023212"/>
    </source>
</evidence>
<dbReference type="FunFam" id="3.80.10.10:FF:000148">
    <property type="entry name" value="Leucine rich repeat and coiled-coil centrosomal protein 1"/>
    <property type="match status" value="1"/>
</dbReference>
<proteinExistence type="inferred from homology"/>
<dbReference type="SMART" id="SM00365">
    <property type="entry name" value="LRR_SD22"/>
    <property type="match status" value="3"/>
</dbReference>
<evidence type="ECO:0000256" key="3">
    <source>
        <dbReference type="ARBA" id="ARBA00022490"/>
    </source>
</evidence>
<dbReference type="GO" id="GO:0006355">
    <property type="term" value="P:regulation of DNA-templated transcription"/>
    <property type="evidence" value="ECO:0007669"/>
    <property type="project" value="InterPro"/>
</dbReference>
<dbReference type="InterPro" id="IPR025875">
    <property type="entry name" value="Leu-rich_rpt_4"/>
</dbReference>
<name>S7NIW7_MYOBR</name>
<gene>
    <name evidence="21" type="ORF">D623_10016735</name>
</gene>
<dbReference type="SMART" id="SM00369">
    <property type="entry name" value="LRR_TYP"/>
    <property type="match status" value="4"/>
</dbReference>
<reference evidence="21 22" key="1">
    <citation type="journal article" date="2013" name="Nat. Commun.">
        <title>Genome analysis reveals insights into physiology and longevity of the Brandt's bat Myotis brandtii.</title>
        <authorList>
            <person name="Seim I."/>
            <person name="Fang X."/>
            <person name="Xiong Z."/>
            <person name="Lobanov A.V."/>
            <person name="Huang Z."/>
            <person name="Ma S."/>
            <person name="Feng Y."/>
            <person name="Turanov A.A."/>
            <person name="Zhu Y."/>
            <person name="Lenz T.L."/>
            <person name="Gerashchenko M.V."/>
            <person name="Fan D."/>
            <person name="Hee Yim S."/>
            <person name="Yao X."/>
            <person name="Jordan D."/>
            <person name="Xiong Y."/>
            <person name="Ma Y."/>
            <person name="Lyapunov A.N."/>
            <person name="Chen G."/>
            <person name="Kulakova O.I."/>
            <person name="Sun Y."/>
            <person name="Lee S.G."/>
            <person name="Bronson R.T."/>
            <person name="Moskalev A.A."/>
            <person name="Sunyaev S.R."/>
            <person name="Zhang G."/>
            <person name="Krogh A."/>
            <person name="Wang J."/>
            <person name="Gladyshev V.N."/>
        </authorList>
    </citation>
    <scope>NUCLEOTIDE SEQUENCE [LARGE SCALE GENOMIC DNA]</scope>
</reference>
<dbReference type="FunFam" id="1.10.10.10:FF:000430">
    <property type="entry name" value="Transcription factor E2F4"/>
    <property type="match status" value="1"/>
</dbReference>
<keyword evidence="12" id="KW-0206">Cytoskeleton</keyword>
<dbReference type="SMART" id="SM01372">
    <property type="entry name" value="E2F_TDP"/>
    <property type="match status" value="1"/>
</dbReference>
<dbReference type="Gene3D" id="3.80.10.10">
    <property type="entry name" value="Ribonuclease Inhibitor"/>
    <property type="match status" value="2"/>
</dbReference>
<dbReference type="eggNOG" id="KOG0531">
    <property type="taxonomic scope" value="Eukaryota"/>
</dbReference>
<evidence type="ECO:0000256" key="1">
    <source>
        <dbReference type="ARBA" id="ARBA00004114"/>
    </source>
</evidence>
<dbReference type="Proteomes" id="UP000052978">
    <property type="component" value="Unassembled WGS sequence"/>
</dbReference>
<dbReference type="InterPro" id="IPR003591">
    <property type="entry name" value="Leu-rich_rpt_typical-subtyp"/>
</dbReference>
<feature type="coiled-coil region" evidence="18">
    <location>
        <begin position="889"/>
        <end position="1086"/>
    </location>
</feature>
<feature type="compositionally biased region" description="Low complexity" evidence="19">
    <location>
        <begin position="1326"/>
        <end position="1338"/>
    </location>
</feature>
<evidence type="ECO:0000256" key="15">
    <source>
        <dbReference type="ARBA" id="ARBA00061329"/>
    </source>
</evidence>
<dbReference type="GO" id="GO:0005737">
    <property type="term" value="C:cytoplasm"/>
    <property type="evidence" value="ECO:0007669"/>
    <property type="project" value="TreeGrafter"/>
</dbReference>
<evidence type="ECO:0000256" key="16">
    <source>
        <dbReference type="ARBA" id="ARBA00067351"/>
    </source>
</evidence>
<evidence type="ECO:0000256" key="2">
    <source>
        <dbReference type="ARBA" id="ARBA00010940"/>
    </source>
</evidence>